<evidence type="ECO:0000313" key="12">
    <source>
        <dbReference type="EMBL" id="TCZ81316.1"/>
    </source>
</evidence>
<keyword evidence="5 9" id="KW-0822">Tryptophan biosynthesis</keyword>
<sequence>MNVQGINITKAIAKLIEGQHLEREEARLVMNDIMDGLTTSAQIGALLTALRMKGETIDELTGFAEIMRAKATQLSTESNNLLDTAGTGGDGAGTFNISTASSIVAAAGGVRVAKHGNRGMSSQSGSADVLEALGVNISLPSETAAQCLKEIGICFMFAQNYHQSLKHAAGPRKEIGVRNIFNLLGPLANPARADRQLLGVYDRSKTELMAMVLRELGVKRALVVSSYDGLDEISISAPTKVTELRNGETLTYELTPEELGLKRHELQDVMGGDPDTNAEIIKRVFRGERGAYRDIVLANSGASFYVTGLCDNLQNGVRYAEHMIDSGNAYEKLLQLISFTGANRHVS</sequence>
<dbReference type="GO" id="GO:0004048">
    <property type="term" value="F:anthranilate phosphoribosyltransferase activity"/>
    <property type="evidence" value="ECO:0007669"/>
    <property type="project" value="UniProtKB-UniRule"/>
</dbReference>
<dbReference type="InterPro" id="IPR000312">
    <property type="entry name" value="Glycosyl_Trfase_fam3"/>
</dbReference>
<evidence type="ECO:0000259" key="11">
    <source>
        <dbReference type="Pfam" id="PF02885"/>
    </source>
</evidence>
<dbReference type="NCBIfam" id="TIGR01245">
    <property type="entry name" value="trpD"/>
    <property type="match status" value="1"/>
</dbReference>
<comment type="function">
    <text evidence="9">Catalyzes the transfer of the phosphoribosyl group of 5-phosphorylribose-1-pyrophosphate (PRPP) to anthranilate to yield N-(5'-phosphoribosyl)-anthranilate (PRA).</text>
</comment>
<dbReference type="GO" id="GO:0005829">
    <property type="term" value="C:cytosol"/>
    <property type="evidence" value="ECO:0007669"/>
    <property type="project" value="TreeGrafter"/>
</dbReference>
<feature type="binding site" evidence="9">
    <location>
        <position position="117"/>
    </location>
    <ligand>
        <name>anthranilate</name>
        <dbReference type="ChEBI" id="CHEBI:16567"/>
        <label>1</label>
    </ligand>
</feature>
<feature type="domain" description="Glycosyl transferase family 3" evidence="10">
    <location>
        <begin position="79"/>
        <end position="330"/>
    </location>
</feature>
<feature type="binding site" evidence="9">
    <location>
        <position position="86"/>
    </location>
    <ligand>
        <name>5-phospho-alpha-D-ribose 1-diphosphate</name>
        <dbReference type="ChEBI" id="CHEBI:58017"/>
    </ligand>
</feature>
<feature type="binding site" evidence="9">
    <location>
        <position position="232"/>
    </location>
    <ligand>
        <name>Mg(2+)</name>
        <dbReference type="ChEBI" id="CHEBI:18420"/>
        <label>1</label>
    </ligand>
</feature>
<dbReference type="InterPro" id="IPR005940">
    <property type="entry name" value="Anthranilate_Pribosyl_Tfrase"/>
</dbReference>
<dbReference type="Pfam" id="PF02885">
    <property type="entry name" value="Glycos_trans_3N"/>
    <property type="match status" value="1"/>
</dbReference>
<keyword evidence="9" id="KW-0479">Metal-binding</keyword>
<evidence type="ECO:0000256" key="9">
    <source>
        <dbReference type="HAMAP-Rule" id="MF_00211"/>
    </source>
</evidence>
<protein>
    <recommendedName>
        <fullName evidence="9">Anthranilate phosphoribosyltransferase</fullName>
        <ecNumber evidence="9">2.4.2.18</ecNumber>
    </recommendedName>
</protein>
<dbReference type="Proteomes" id="UP000295418">
    <property type="component" value="Unassembled WGS sequence"/>
</dbReference>
<dbReference type="SUPFAM" id="SSF52418">
    <property type="entry name" value="Nucleoside phosphorylase/phosphoribosyltransferase catalytic domain"/>
    <property type="match status" value="1"/>
</dbReference>
<keyword evidence="2 9" id="KW-0028">Amino-acid biosynthesis</keyword>
<evidence type="ECO:0000313" key="13">
    <source>
        <dbReference type="Proteomes" id="UP000295418"/>
    </source>
</evidence>
<proteinExistence type="inferred from homology"/>
<dbReference type="Gene3D" id="1.20.970.10">
    <property type="entry name" value="Transferase, Pyrimidine Nucleoside Phosphorylase, Chain C"/>
    <property type="match status" value="1"/>
</dbReference>
<feature type="binding site" evidence="9">
    <location>
        <position position="232"/>
    </location>
    <ligand>
        <name>Mg(2+)</name>
        <dbReference type="ChEBI" id="CHEBI:18420"/>
        <label>2</label>
    </ligand>
</feature>
<feature type="binding site" evidence="9">
    <location>
        <begin position="96"/>
        <end position="99"/>
    </location>
    <ligand>
        <name>5-phospho-alpha-D-ribose 1-diphosphate</name>
        <dbReference type="ChEBI" id="CHEBI:58017"/>
    </ligand>
</feature>
<dbReference type="Gene3D" id="3.40.1030.10">
    <property type="entry name" value="Nucleoside phosphorylase/phosphoribosyltransferase catalytic domain"/>
    <property type="match status" value="1"/>
</dbReference>
<feature type="domain" description="Glycosyl transferase family 3 N-terminal" evidence="11">
    <location>
        <begin position="10"/>
        <end position="71"/>
    </location>
</feature>
<reference evidence="12 13" key="1">
    <citation type="submission" date="2019-03" db="EMBL/GenBank/DDBJ databases">
        <authorList>
            <person name="Kim M.K.M."/>
        </authorList>
    </citation>
    <scope>NUCLEOTIDE SEQUENCE [LARGE SCALE GENOMIC DNA]</scope>
    <source>
        <strain evidence="12 13">18JY21-1</strain>
    </source>
</reference>
<feature type="binding site" evidence="9">
    <location>
        <position position="126"/>
    </location>
    <ligand>
        <name>5-phospho-alpha-D-ribose 1-diphosphate</name>
        <dbReference type="ChEBI" id="CHEBI:58017"/>
    </ligand>
</feature>
<keyword evidence="6 9" id="KW-0057">Aromatic amino acid biosynthesis</keyword>
<feature type="binding site" evidence="9">
    <location>
        <begin position="114"/>
        <end position="122"/>
    </location>
    <ligand>
        <name>5-phospho-alpha-D-ribose 1-diphosphate</name>
        <dbReference type="ChEBI" id="CHEBI:58017"/>
    </ligand>
</feature>
<dbReference type="FunFam" id="3.40.1030.10:FF:000002">
    <property type="entry name" value="Anthranilate phosphoribosyltransferase"/>
    <property type="match status" value="1"/>
</dbReference>
<dbReference type="InterPro" id="IPR017459">
    <property type="entry name" value="Glycosyl_Trfase_fam3_N_dom"/>
</dbReference>
<keyword evidence="9" id="KW-0460">Magnesium</keyword>
<dbReference type="AlphaFoldDB" id="A0A4R4EM04"/>
<comment type="caution">
    <text evidence="12">The sequence shown here is derived from an EMBL/GenBank/DDBJ whole genome shotgun (WGS) entry which is preliminary data.</text>
</comment>
<dbReference type="PANTHER" id="PTHR43285:SF2">
    <property type="entry name" value="ANTHRANILATE PHOSPHORIBOSYLTRANSFERASE"/>
    <property type="match status" value="1"/>
</dbReference>
<evidence type="ECO:0000256" key="3">
    <source>
        <dbReference type="ARBA" id="ARBA00022676"/>
    </source>
</evidence>
<comment type="catalytic activity">
    <reaction evidence="7 9">
        <text>N-(5-phospho-beta-D-ribosyl)anthranilate + diphosphate = 5-phospho-alpha-D-ribose 1-diphosphate + anthranilate</text>
        <dbReference type="Rhea" id="RHEA:11768"/>
        <dbReference type="ChEBI" id="CHEBI:16567"/>
        <dbReference type="ChEBI" id="CHEBI:18277"/>
        <dbReference type="ChEBI" id="CHEBI:33019"/>
        <dbReference type="ChEBI" id="CHEBI:58017"/>
        <dbReference type="EC" id="2.4.2.18"/>
    </reaction>
</comment>
<dbReference type="EC" id="2.4.2.18" evidence="9"/>
<evidence type="ECO:0000256" key="7">
    <source>
        <dbReference type="ARBA" id="ARBA00052328"/>
    </source>
</evidence>
<dbReference type="GO" id="GO:0000287">
    <property type="term" value="F:magnesium ion binding"/>
    <property type="evidence" value="ECO:0007669"/>
    <property type="project" value="UniProtKB-UniRule"/>
</dbReference>
<dbReference type="GO" id="GO:0000162">
    <property type="term" value="P:L-tryptophan biosynthetic process"/>
    <property type="evidence" value="ECO:0007669"/>
    <property type="project" value="UniProtKB-UniRule"/>
</dbReference>
<evidence type="ECO:0000259" key="10">
    <source>
        <dbReference type="Pfam" id="PF00591"/>
    </source>
</evidence>
<keyword evidence="13" id="KW-1185">Reference proteome</keyword>
<feature type="binding site" evidence="9">
    <location>
        <begin position="89"/>
        <end position="90"/>
    </location>
    <ligand>
        <name>5-phospho-alpha-D-ribose 1-diphosphate</name>
        <dbReference type="ChEBI" id="CHEBI:58017"/>
    </ligand>
</feature>
<evidence type="ECO:0000256" key="4">
    <source>
        <dbReference type="ARBA" id="ARBA00022679"/>
    </source>
</evidence>
<dbReference type="InterPro" id="IPR036320">
    <property type="entry name" value="Glycosyl_Trfase_fam3_N_dom_sf"/>
</dbReference>
<comment type="similarity">
    <text evidence="9">Belongs to the anthranilate phosphoribosyltransferase family.</text>
</comment>
<evidence type="ECO:0000256" key="8">
    <source>
        <dbReference type="ARBA" id="ARBA00061188"/>
    </source>
</evidence>
<evidence type="ECO:0000256" key="2">
    <source>
        <dbReference type="ARBA" id="ARBA00022605"/>
    </source>
</evidence>
<dbReference type="OrthoDB" id="9806430at2"/>
<dbReference type="InterPro" id="IPR035902">
    <property type="entry name" value="Nuc_phospho_transferase"/>
</dbReference>
<accession>A0A4R4EM04</accession>
<evidence type="ECO:0000256" key="5">
    <source>
        <dbReference type="ARBA" id="ARBA00022822"/>
    </source>
</evidence>
<gene>
    <name evidence="9 12" type="primary">trpD</name>
    <name evidence="12" type="ORF">E0485_02735</name>
</gene>
<feature type="binding site" evidence="9">
    <location>
        <position position="86"/>
    </location>
    <ligand>
        <name>anthranilate</name>
        <dbReference type="ChEBI" id="CHEBI:16567"/>
        <label>1</label>
    </ligand>
</feature>
<comment type="subunit">
    <text evidence="9">Homodimer.</text>
</comment>
<feature type="binding site" evidence="9">
    <location>
        <position position="98"/>
    </location>
    <ligand>
        <name>Mg(2+)</name>
        <dbReference type="ChEBI" id="CHEBI:18420"/>
        <label>1</label>
    </ligand>
</feature>
<organism evidence="12 13">
    <name type="scientific">Paenibacillus albiflavus</name>
    <dbReference type="NCBI Taxonomy" id="2545760"/>
    <lineage>
        <taxon>Bacteria</taxon>
        <taxon>Bacillati</taxon>
        <taxon>Bacillota</taxon>
        <taxon>Bacilli</taxon>
        <taxon>Bacillales</taxon>
        <taxon>Paenibacillaceae</taxon>
        <taxon>Paenibacillus</taxon>
    </lineage>
</organism>
<evidence type="ECO:0000256" key="1">
    <source>
        <dbReference type="ARBA" id="ARBA00004907"/>
    </source>
</evidence>
<feature type="binding site" evidence="9">
    <location>
        <position position="231"/>
    </location>
    <ligand>
        <name>Mg(2+)</name>
        <dbReference type="ChEBI" id="CHEBI:18420"/>
        <label>2</label>
    </ligand>
</feature>
<keyword evidence="3 9" id="KW-0328">Glycosyltransferase</keyword>
<dbReference type="RefSeq" id="WP_132416487.1">
    <property type="nucleotide sequence ID" value="NZ_SKFG01000001.1"/>
</dbReference>
<dbReference type="SUPFAM" id="SSF47648">
    <property type="entry name" value="Nucleoside phosphorylase/phosphoribosyltransferase N-terminal domain"/>
    <property type="match status" value="1"/>
</dbReference>
<comment type="cofactor">
    <cofactor evidence="9">
        <name>Mg(2+)</name>
        <dbReference type="ChEBI" id="CHEBI:18420"/>
    </cofactor>
    <text evidence="9">Binds 2 magnesium ions per monomer.</text>
</comment>
<comment type="pathway">
    <text evidence="1 9">Amino-acid biosynthesis; L-tryptophan biosynthesis; L-tryptophan from chorismate: step 2/5.</text>
</comment>
<name>A0A4R4EM04_9BACL</name>
<dbReference type="UniPathway" id="UPA00035">
    <property type="reaction ID" value="UER00041"/>
</dbReference>
<dbReference type="HAMAP" id="MF_00211">
    <property type="entry name" value="TrpD"/>
    <property type="match status" value="1"/>
</dbReference>
<dbReference type="Pfam" id="PF00591">
    <property type="entry name" value="Glycos_transf_3"/>
    <property type="match status" value="1"/>
</dbReference>
<feature type="binding site" evidence="9">
    <location>
        <position position="172"/>
    </location>
    <ligand>
        <name>anthranilate</name>
        <dbReference type="ChEBI" id="CHEBI:16567"/>
        <label>2</label>
    </ligand>
</feature>
<comment type="similarity">
    <text evidence="8">In the C-terminal section; belongs to the anthranilate phosphoribosyltransferase family.</text>
</comment>
<evidence type="ECO:0000256" key="6">
    <source>
        <dbReference type="ARBA" id="ARBA00023141"/>
    </source>
</evidence>
<feature type="binding site" evidence="9">
    <location>
        <position position="94"/>
    </location>
    <ligand>
        <name>5-phospho-alpha-D-ribose 1-diphosphate</name>
        <dbReference type="ChEBI" id="CHEBI:58017"/>
    </ligand>
</feature>
<keyword evidence="4 9" id="KW-0808">Transferase</keyword>
<comment type="caution">
    <text evidence="9">Lacks conserved residue(s) required for the propagation of feature annotation.</text>
</comment>
<dbReference type="PANTHER" id="PTHR43285">
    <property type="entry name" value="ANTHRANILATE PHOSPHORIBOSYLTRANSFERASE"/>
    <property type="match status" value="1"/>
</dbReference>
<dbReference type="EMBL" id="SKFG01000001">
    <property type="protein sequence ID" value="TCZ81316.1"/>
    <property type="molecule type" value="Genomic_DNA"/>
</dbReference>